<evidence type="ECO:0000259" key="4">
    <source>
        <dbReference type="SMART" id="SM00475"/>
    </source>
</evidence>
<dbReference type="SMART" id="SM00475">
    <property type="entry name" value="53EXOc"/>
    <property type="match status" value="1"/>
</dbReference>
<dbReference type="EMBL" id="OR420753">
    <property type="protein sequence ID" value="WOZ55752.1"/>
    <property type="molecule type" value="Genomic_DNA"/>
</dbReference>
<evidence type="ECO:0000256" key="3">
    <source>
        <dbReference type="SAM" id="Coils"/>
    </source>
</evidence>
<dbReference type="InterPro" id="IPR038969">
    <property type="entry name" value="FEN"/>
</dbReference>
<protein>
    <submittedName>
        <fullName evidence="5">Exonuclease</fullName>
    </submittedName>
</protein>
<dbReference type="Pfam" id="PF02739">
    <property type="entry name" value="5_3_exonuc_N"/>
    <property type="match status" value="1"/>
</dbReference>
<feature type="domain" description="5'-3' exonuclease" evidence="4">
    <location>
        <begin position="30"/>
        <end position="270"/>
    </location>
</feature>
<dbReference type="GO" id="GO:0017108">
    <property type="term" value="F:5'-flap endonuclease activity"/>
    <property type="evidence" value="ECO:0007669"/>
    <property type="project" value="InterPro"/>
</dbReference>
<dbReference type="InterPro" id="IPR002421">
    <property type="entry name" value="5-3_exonuclease"/>
</dbReference>
<evidence type="ECO:0000313" key="5">
    <source>
        <dbReference type="EMBL" id="WOZ55752.1"/>
    </source>
</evidence>
<evidence type="ECO:0000256" key="1">
    <source>
        <dbReference type="ARBA" id="ARBA00022722"/>
    </source>
</evidence>
<dbReference type="InterPro" id="IPR020046">
    <property type="entry name" value="5-3_exonucl_a-hlix_arch_N"/>
</dbReference>
<reference evidence="5 6" key="1">
    <citation type="submission" date="2023-08" db="EMBL/GenBank/DDBJ databases">
        <authorList>
            <person name="Du S."/>
            <person name="Wu Z."/>
            <person name="Wu Y."/>
            <person name="Yang M."/>
            <person name="Shao J."/>
            <person name="Liu H."/>
            <person name="Zhao Y."/>
            <person name="Zhang Z."/>
        </authorList>
    </citation>
    <scope>NUCLEOTIDE SEQUENCE [LARGE SCALE GENOMIC DNA]</scope>
</reference>
<accession>A0AAX4G2Q5</accession>
<dbReference type="GO" id="GO:0003677">
    <property type="term" value="F:DNA binding"/>
    <property type="evidence" value="ECO:0007669"/>
    <property type="project" value="InterPro"/>
</dbReference>
<proteinExistence type="predicted"/>
<feature type="coiled-coil region" evidence="3">
    <location>
        <begin position="227"/>
        <end position="254"/>
    </location>
</feature>
<gene>
    <name evidence="5" type="ORF">HTVC041P_gp18</name>
</gene>
<dbReference type="Gene3D" id="1.10.150.20">
    <property type="entry name" value="5' to 3' exonuclease, C-terminal subdomain"/>
    <property type="match status" value="1"/>
</dbReference>
<dbReference type="InterPro" id="IPR029060">
    <property type="entry name" value="PIN-like_dom_sf"/>
</dbReference>
<dbReference type="InterPro" id="IPR036279">
    <property type="entry name" value="5-3_exonuclease_C_sf"/>
</dbReference>
<evidence type="ECO:0000313" key="6">
    <source>
        <dbReference type="Proteomes" id="UP001301519"/>
    </source>
</evidence>
<dbReference type="SUPFAM" id="SSF88723">
    <property type="entry name" value="PIN domain-like"/>
    <property type="match status" value="1"/>
</dbReference>
<dbReference type="Gene3D" id="3.40.50.1010">
    <property type="entry name" value="5'-nuclease"/>
    <property type="match status" value="1"/>
</dbReference>
<keyword evidence="3" id="KW-0175">Coiled coil</keyword>
<keyword evidence="6" id="KW-1185">Reference proteome</keyword>
<dbReference type="PANTHER" id="PTHR42646">
    <property type="entry name" value="FLAP ENDONUCLEASE XNI"/>
    <property type="match status" value="1"/>
</dbReference>
<dbReference type="GO" id="GO:0033567">
    <property type="term" value="P:DNA replication, Okazaki fragment processing"/>
    <property type="evidence" value="ECO:0007669"/>
    <property type="project" value="InterPro"/>
</dbReference>
<dbReference type="SUPFAM" id="SSF47807">
    <property type="entry name" value="5' to 3' exonuclease, C-terminal subdomain"/>
    <property type="match status" value="1"/>
</dbReference>
<keyword evidence="5" id="KW-0269">Exonuclease</keyword>
<name>A0AAX4G2Q5_9CAUD</name>
<keyword evidence="1" id="KW-0540">Nuclease</keyword>
<sequence>MTQLTEDHFELHSANKAKMKNMNDFFNNTNKVMIVDGDLVIYKIASSLEEPIDWGDDVWTLHSDLGKGKTLLQQTINHYQDKTKSKEVVFAFSDKNNYRKDLDKDYKSFRKKIRKPICYAPLRKWVQNNYNFYTIPTLEGDDVIGILATQFYKTNNVIVSGDKDMRTIPSWHCFIGDDQLEYVDEQQADKNFCLQVLTGDQADGYKGCVGVGHVKANRLLHDKFTINDMWEAVIQEYERNKQSFEDAYHQARLARILRKGEYNFATRKPKLWSFQYEHYRDTRKGKEAS</sequence>
<dbReference type="GO" id="GO:0008409">
    <property type="term" value="F:5'-3' exonuclease activity"/>
    <property type="evidence" value="ECO:0007669"/>
    <property type="project" value="InterPro"/>
</dbReference>
<dbReference type="PANTHER" id="PTHR42646:SF2">
    <property type="entry name" value="5'-3' EXONUCLEASE FAMILY PROTEIN"/>
    <property type="match status" value="1"/>
</dbReference>
<organism evidence="5 6">
    <name type="scientific">Pelagibacter phage HTVC041P</name>
    <dbReference type="NCBI Taxonomy" id="3072833"/>
    <lineage>
        <taxon>Viruses</taxon>
        <taxon>Duplodnaviria</taxon>
        <taxon>Heunggongvirae</taxon>
        <taxon>Uroviricota</taxon>
        <taxon>Caudoviricetes</taxon>
        <taxon>Autographivirales</taxon>
        <taxon>Autographivirales incertae sedis</taxon>
        <taxon>Aequorvirus</taxon>
        <taxon>Aequorvirus HTVC041P</taxon>
    </lineage>
</organism>
<keyword evidence="2" id="KW-0378">Hydrolase</keyword>
<dbReference type="Proteomes" id="UP001301519">
    <property type="component" value="Segment"/>
</dbReference>
<evidence type="ECO:0000256" key="2">
    <source>
        <dbReference type="ARBA" id="ARBA00022801"/>
    </source>
</evidence>